<dbReference type="OrthoDB" id="8401666at2"/>
<reference evidence="1 2" key="1">
    <citation type="submission" date="2016-08" db="EMBL/GenBank/DDBJ databases">
        <authorList>
            <person name="Seilhamer J.J."/>
        </authorList>
    </citation>
    <scope>NUCLEOTIDE SEQUENCE [LARGE SCALE GENOMIC DNA]</scope>
    <source>
        <strain evidence="1 2">P1-7</strain>
    </source>
</reference>
<gene>
    <name evidence="1" type="ORF">GA0061101_102565</name>
</gene>
<accession>A0A1C3UKY0</accession>
<dbReference type="AlphaFoldDB" id="A0A1C3UKY0"/>
<proteinExistence type="predicted"/>
<dbReference type="EMBL" id="FMAF01000002">
    <property type="protein sequence ID" value="SCB16084.1"/>
    <property type="molecule type" value="Genomic_DNA"/>
</dbReference>
<sequence>MRAIYIVIMGAIFAGCNGSASNGWHRVSSTEQGQIERAKAICSGRASDTQVIAGRYWIAGAFASNETFKGCMAEQGFVQ</sequence>
<evidence type="ECO:0000313" key="1">
    <source>
        <dbReference type="EMBL" id="SCB16084.1"/>
    </source>
</evidence>
<evidence type="ECO:0000313" key="2">
    <source>
        <dbReference type="Proteomes" id="UP000199205"/>
    </source>
</evidence>
<dbReference type="Proteomes" id="UP000199205">
    <property type="component" value="Unassembled WGS sequence"/>
</dbReference>
<protein>
    <submittedName>
        <fullName evidence="1">Uncharacterized protein</fullName>
    </submittedName>
</protein>
<dbReference type="PROSITE" id="PS51257">
    <property type="entry name" value="PROKAR_LIPOPROTEIN"/>
    <property type="match status" value="1"/>
</dbReference>
<dbReference type="RefSeq" id="WP_081938725.1">
    <property type="nucleotide sequence ID" value="NZ_FMAF01000002.1"/>
</dbReference>
<name>A0A1C3UKY0_9HYPH</name>
<organism evidence="1 2">
    <name type="scientific">Rhizobium lusitanum</name>
    <dbReference type="NCBI Taxonomy" id="293958"/>
    <lineage>
        <taxon>Bacteria</taxon>
        <taxon>Pseudomonadati</taxon>
        <taxon>Pseudomonadota</taxon>
        <taxon>Alphaproteobacteria</taxon>
        <taxon>Hyphomicrobiales</taxon>
        <taxon>Rhizobiaceae</taxon>
        <taxon>Rhizobium/Agrobacterium group</taxon>
        <taxon>Rhizobium</taxon>
    </lineage>
</organism>